<reference evidence="6" key="1">
    <citation type="submission" date="2025-08" db="UniProtKB">
        <authorList>
            <consortium name="RefSeq"/>
        </authorList>
    </citation>
    <scope>IDENTIFICATION</scope>
    <source>
        <tissue evidence="6">Gonads</tissue>
    </source>
</reference>
<feature type="transmembrane region" description="Helical" evidence="2">
    <location>
        <begin position="38"/>
        <end position="60"/>
    </location>
</feature>
<feature type="domain" description="Protein kinase" evidence="4">
    <location>
        <begin position="153"/>
        <end position="422"/>
    </location>
</feature>
<gene>
    <name evidence="6" type="primary">LOC115878607</name>
</gene>
<accession>A0A6J2XJC1</accession>
<dbReference type="InterPro" id="IPR001245">
    <property type="entry name" value="Ser-Thr/Tyr_kinase_cat_dom"/>
</dbReference>
<dbReference type="PANTHER" id="PTHR24417:SF7">
    <property type="entry name" value="CHROMATIN MODIFICATION-RELATED PROTEIN EAF1"/>
    <property type="match status" value="1"/>
</dbReference>
<feature type="compositionally biased region" description="Polar residues" evidence="1">
    <location>
        <begin position="1289"/>
        <end position="1304"/>
    </location>
</feature>
<dbReference type="InParanoid" id="A0A6J2XJC1"/>
<keyword evidence="2" id="KW-0812">Transmembrane</keyword>
<feature type="region of interest" description="Disordered" evidence="1">
    <location>
        <begin position="1285"/>
        <end position="1321"/>
    </location>
</feature>
<dbReference type="PANTHER" id="PTHR24417">
    <property type="entry name" value="SERINE/THREONINE-PROTEIN KINASE LMTK1"/>
    <property type="match status" value="1"/>
</dbReference>
<evidence type="ECO:0000313" key="5">
    <source>
        <dbReference type="Proteomes" id="UP000504635"/>
    </source>
</evidence>
<keyword evidence="5" id="KW-1185">Reference proteome</keyword>
<feature type="region of interest" description="Disordered" evidence="1">
    <location>
        <begin position="1779"/>
        <end position="1817"/>
    </location>
</feature>
<keyword evidence="2" id="KW-0472">Membrane</keyword>
<dbReference type="GO" id="GO:0005524">
    <property type="term" value="F:ATP binding"/>
    <property type="evidence" value="ECO:0007669"/>
    <property type="project" value="InterPro"/>
</dbReference>
<feature type="compositionally biased region" description="Basic and acidic residues" evidence="1">
    <location>
        <begin position="1240"/>
        <end position="1256"/>
    </location>
</feature>
<evidence type="ECO:0000259" key="4">
    <source>
        <dbReference type="PROSITE" id="PS50011"/>
    </source>
</evidence>
<dbReference type="PROSITE" id="PS50011">
    <property type="entry name" value="PROTEIN_KINASE_DOM"/>
    <property type="match status" value="1"/>
</dbReference>
<evidence type="ECO:0000256" key="3">
    <source>
        <dbReference type="SAM" id="SignalP"/>
    </source>
</evidence>
<feature type="compositionally biased region" description="Acidic residues" evidence="1">
    <location>
        <begin position="1582"/>
        <end position="1591"/>
    </location>
</feature>
<dbReference type="InterPro" id="IPR011009">
    <property type="entry name" value="Kinase-like_dom_sf"/>
</dbReference>
<proteinExistence type="predicted"/>
<feature type="region of interest" description="Disordered" evidence="1">
    <location>
        <begin position="1937"/>
        <end position="1962"/>
    </location>
</feature>
<evidence type="ECO:0000256" key="1">
    <source>
        <dbReference type="SAM" id="MobiDB-lite"/>
    </source>
</evidence>
<feature type="region of interest" description="Disordered" evidence="1">
    <location>
        <begin position="1552"/>
        <end position="1621"/>
    </location>
</feature>
<evidence type="ECO:0000313" key="6">
    <source>
        <dbReference type="RefSeq" id="XP_030751015.1"/>
    </source>
</evidence>
<feature type="compositionally biased region" description="Low complexity" evidence="1">
    <location>
        <begin position="1952"/>
        <end position="1961"/>
    </location>
</feature>
<dbReference type="PRINTS" id="PR00109">
    <property type="entry name" value="TYRKINASE"/>
</dbReference>
<dbReference type="InterPro" id="IPR000719">
    <property type="entry name" value="Prot_kinase_dom"/>
</dbReference>
<dbReference type="OrthoDB" id="5973359at2759"/>
<feature type="region of interest" description="Disordered" evidence="1">
    <location>
        <begin position="2221"/>
        <end position="2245"/>
    </location>
</feature>
<sequence length="2382" mass="267616">MEISWKWLSLCLGLVLVGLCNGFPINLEDTNAEHTQFLTGLVAILLTVCSIVFLAGCLCCHRRNGFKEEKDKEFRNSPVVASVASNLDNGQVNPIANGEFTIFTPLSPPLYNNNVFLANEQVITRTSDDYVYGDIDVSFWFDPSKKDFPRVKLKYIKELGKGWFGKVVEGAAQDLDNGKSWTPVVVRILDAASNARQRVLFLNDASIYLAPEHPNLLALKGRCVGAAPLLLLQEFCSGGDLKARLRSVGAENKVLQWCCEVTSALRHLHDHGLVHHDLASRNCLLTDSLTLKVGDYGLGPTKYPEDYYKGGEPLVPVRWRSPESLECTLTTIQPKKMTTEANVWSLGVVMWEICENGAQPYGEFDDDEVISKVFGIERLRLGKPSKSEMYTDYIFRLIQMCWSNADTRPKVSQIDMMLSDLLQVHRNTQNQIPNATNDFERRWESLKPNTIVKTDNYSVSINIEPGDVNISKPMSPSLNNLHGSLDNLTEVQPMESWLQNVASETRDPNYVKGLSEAIKTLDTALELETISTSSDHSFKQDHNNTNLNVDFKLGPSVFSVIDRLPDSPNQNDSLTDSMIFKQPGSSESETEEENWRKKVERGAYSEKVKLKSRSVADLMVLTHVDYSESESETPLPSLDYRANKSGRKSNLETVSLNFSSEGNLLNVENDFQEELRKLQIERRDSLLFVPDTESRNNSNLSLLHELNSPTKIKPASQVFNVFNVTIDKFSTLRASGSKLSELIGIVEDARSFSRQDSENKSDLGYATLHNSERNSDFGSVDGEQLLEDRIGYIKSEIEERLRNCELTISNPEKSVIVTDSEDETISAKNMIVVKQNLPDILASLDQEHNQNIVDLIESNSLQLNGSNKYVDLEQDGIKDLCKRFIEEESYSILSQINAADNNSLLNKDDSVQKEIDENIQSTLSIEDNLLQSVPKLSDMIRNNTNLVGIFRNIDKQYNQREVVNDREVVHNESQTVPDFCSKNVENVKSSNSVDYNNIEDFLIMKISSGQDVLRKASIASSSSNSSKEQVFSESLVPELKDSFVEGPKIEGLNPPIRKSGNTLQLTDEQVEFNDCDSLSQYSEDGSIDSFSAEILSEATEKEINEEDYVGSENESSKDHDDLVSETDNLDVFVDDVVKENQNDTQQNQSCVDEASRMHNFDEDYYKNHPVSVFLDEERKHAQIDNKAENIYDEIQDCQTSGTVKTEAEIEEISIDSLLNENIDNSKDIEQLSSNNITQHIQKDDETSQENDVEKPKPLSFELNKTFENTNVPNVKPRVAFDLSKDQEETMPNSLTHPSMRTSTPFRKKQEHSLTSQSPYSSINLFDAPQTNQEEIMQFSSNFLPLEPEQADNQNKLNYSLETWDNFLGKSFDSNRGSNENLFDSFSSEPQSMLFIDDAQKGNDVINDEGDTKSDNNTIVKDKTFVKDATFTKDGTFLVEDNKDGTYVMDKTENIEENKKDKEENNWESGGGWFLHPQFQNDKLTGDIEPQASTSKGSYVGFGVDDEIMAAIRNELLEKLPHAQGASQEAAKEEELDQTERNEVFLRYNVYNNPLSPIPEESFEENEDDQPTPEATPPKLEETDSDWSDQGDPDGPQMLSSQTNESPLRVPNHRHTPSQDSCCSNDTLFNLEDFVCANEKDTTPDKDSENLLKLENITFKVDEESSGTKDNQTLCADVVDETGEVKSLEDNTVSKDVSEPTLIVESLDGNTVVQTEISSPNQVSTSEFLDSERNHTSSIDGLLPFGTKQVAPLPSPEDNPWKSLPASLLTFEKITNLPEKAESLSESLEDTSPEILNTPKGNMTEEGNTTSDKTDVTSDRDKIDDATYENIDNFVESNNTEVDLYMNVPASSSITDAVYENIENPADIINEADYVNLINLENEENRKNNEISYESKDFEDSFDQKDRLVIENGDHDIFGVLTDIRFNGPLDNQLMSTSFSESNEVDEQDWDSGSDTRSSSSGEFIWKEGEHEESLKALRAAPHDMLDDIKPMEEITEETSGSDVSSDDDGETPEFVPSAWDKYATPTKSALRSPEKSLERSDYKKPRGVWFKKQKYHCVYEYPREPESPILQSQDLWKPQPDFAAISDWEFDAETYLPPPTGDSDIIPSTFTFKPKINNSRRSLYFLTNIDGQGASHSGTSEDFMVSSSTNPFDINPLCSQFFPGSSNWIGNVTPDSGLEDLTPGSVSDTSELSASYQEQGKQIQPLRKLAAVAVKLNKQQEENKASKDALGGLRHTRNKLKLDLPPSPSAFTTSKSFSIEPSPEPIVLREKPTFSTFGKSRFMVQQVDTPTECIVNQQKNVCFDVLPYKPLVIPLELKDEIIYEPLKENFDETTRFCSKKDVFSKGEASLLDSADEDSGIESSTLERKVNNEAAKEHNLKLQ</sequence>
<feature type="region of interest" description="Disordered" evidence="1">
    <location>
        <begin position="2352"/>
        <end position="2382"/>
    </location>
</feature>
<feature type="compositionally biased region" description="Acidic residues" evidence="1">
    <location>
        <begin position="1942"/>
        <end position="1951"/>
    </location>
</feature>
<feature type="region of interest" description="Disordered" evidence="1">
    <location>
        <begin position="1458"/>
        <end position="1499"/>
    </location>
</feature>
<dbReference type="PROSITE" id="PS00109">
    <property type="entry name" value="PROTEIN_KINASE_TYR"/>
    <property type="match status" value="1"/>
</dbReference>
<feature type="compositionally biased region" description="Polar residues" evidence="1">
    <location>
        <begin position="1312"/>
        <end position="1321"/>
    </location>
</feature>
<dbReference type="GeneID" id="115878607"/>
<feature type="region of interest" description="Disordered" evidence="1">
    <location>
        <begin position="1239"/>
        <end position="1259"/>
    </location>
</feature>
<feature type="compositionally biased region" description="Acidic residues" evidence="1">
    <location>
        <begin position="1560"/>
        <end position="1570"/>
    </location>
</feature>
<dbReference type="Gene3D" id="3.30.200.20">
    <property type="entry name" value="Phosphorylase Kinase, domain 1"/>
    <property type="match status" value="1"/>
</dbReference>
<dbReference type="RefSeq" id="XP_030751015.1">
    <property type="nucleotide sequence ID" value="XM_030895155.1"/>
</dbReference>
<dbReference type="SUPFAM" id="SSF56112">
    <property type="entry name" value="Protein kinase-like (PK-like)"/>
    <property type="match status" value="1"/>
</dbReference>
<organism evidence="5 6">
    <name type="scientific">Sitophilus oryzae</name>
    <name type="common">Rice weevil</name>
    <name type="synonym">Curculio oryzae</name>
    <dbReference type="NCBI Taxonomy" id="7048"/>
    <lineage>
        <taxon>Eukaryota</taxon>
        <taxon>Metazoa</taxon>
        <taxon>Ecdysozoa</taxon>
        <taxon>Arthropoda</taxon>
        <taxon>Hexapoda</taxon>
        <taxon>Insecta</taxon>
        <taxon>Pterygota</taxon>
        <taxon>Neoptera</taxon>
        <taxon>Endopterygota</taxon>
        <taxon>Coleoptera</taxon>
        <taxon>Polyphaga</taxon>
        <taxon>Cucujiformia</taxon>
        <taxon>Curculionidae</taxon>
        <taxon>Dryophthorinae</taxon>
        <taxon>Sitophilus</taxon>
    </lineage>
</organism>
<evidence type="ECO:0000256" key="2">
    <source>
        <dbReference type="SAM" id="Phobius"/>
    </source>
</evidence>
<dbReference type="Gene3D" id="1.10.510.10">
    <property type="entry name" value="Transferase(Phosphotransferase) domain 1"/>
    <property type="match status" value="1"/>
</dbReference>
<protein>
    <submittedName>
        <fullName evidence="6">Uncharacterized protein LOC115878607 isoform X1</fullName>
    </submittedName>
</protein>
<feature type="compositionally biased region" description="Polar residues" evidence="1">
    <location>
        <begin position="1798"/>
        <end position="1810"/>
    </location>
</feature>
<dbReference type="Pfam" id="PF07714">
    <property type="entry name" value="PK_Tyr_Ser-Thr"/>
    <property type="match status" value="1"/>
</dbReference>
<feature type="signal peptide" evidence="3">
    <location>
        <begin position="1"/>
        <end position="22"/>
    </location>
</feature>
<dbReference type="GO" id="GO:0004672">
    <property type="term" value="F:protein kinase activity"/>
    <property type="evidence" value="ECO:0007669"/>
    <property type="project" value="InterPro"/>
</dbReference>
<feature type="chain" id="PRO_5026652164" evidence="3">
    <location>
        <begin position="23"/>
        <end position="2382"/>
    </location>
</feature>
<name>A0A6J2XJC1_SITOR</name>
<feature type="region of interest" description="Disordered" evidence="1">
    <location>
        <begin position="563"/>
        <end position="595"/>
    </location>
</feature>
<keyword evidence="2" id="KW-1133">Transmembrane helix</keyword>
<dbReference type="Proteomes" id="UP000504635">
    <property type="component" value="Unplaced"/>
</dbReference>
<feature type="compositionally biased region" description="Polar residues" evidence="1">
    <location>
        <begin position="567"/>
        <end position="576"/>
    </location>
</feature>
<feature type="compositionally biased region" description="Basic and acidic residues" evidence="1">
    <location>
        <begin position="2364"/>
        <end position="2382"/>
    </location>
</feature>
<feature type="region of interest" description="Disordered" evidence="1">
    <location>
        <begin position="1994"/>
        <end position="2019"/>
    </location>
</feature>
<dbReference type="KEGG" id="soy:115878607"/>
<keyword evidence="3" id="KW-0732">Signal</keyword>
<dbReference type="InterPro" id="IPR008266">
    <property type="entry name" value="Tyr_kinase_AS"/>
</dbReference>